<keyword evidence="11" id="KW-0969">Cilium</keyword>
<dbReference type="Pfam" id="PF03748">
    <property type="entry name" value="FliL"/>
    <property type="match status" value="1"/>
</dbReference>
<keyword evidence="4 10" id="KW-1003">Cell membrane</keyword>
<dbReference type="PANTHER" id="PTHR35091">
    <property type="entry name" value="FLAGELLAR PROTEIN FLIL"/>
    <property type="match status" value="1"/>
</dbReference>
<evidence type="ECO:0000256" key="6">
    <source>
        <dbReference type="ARBA" id="ARBA00022692"/>
    </source>
</evidence>
<dbReference type="PANTHER" id="PTHR35091:SF2">
    <property type="entry name" value="FLAGELLAR PROTEIN FLIL"/>
    <property type="match status" value="1"/>
</dbReference>
<gene>
    <name evidence="11" type="ORF">JJB07_20185</name>
</gene>
<sequence length="115" mass="12589">MLGSKSADEPDVPTATELLDSQFDIGKMTTNLAGSSLIQATISVQGDSKKMKTELEERKVQVRDIINSVLHQTTQADLEKADGIELLKVKLMGELNKVMLEGKVTNLYISDIVVQ</sequence>
<dbReference type="RefSeq" id="WP_201637916.1">
    <property type="nucleotide sequence ID" value="NZ_JAEQNB010000007.1"/>
</dbReference>
<comment type="caution">
    <text evidence="11">The sequence shown here is derived from an EMBL/GenBank/DDBJ whole genome shotgun (WGS) entry which is preliminary data.</text>
</comment>
<dbReference type="InterPro" id="IPR005503">
    <property type="entry name" value="FliL"/>
</dbReference>
<evidence type="ECO:0000256" key="7">
    <source>
        <dbReference type="ARBA" id="ARBA00022779"/>
    </source>
</evidence>
<comment type="function">
    <text evidence="1 10">Controls the rotational direction of flagella during chemotaxis.</text>
</comment>
<keyword evidence="6" id="KW-0812">Transmembrane</keyword>
<keyword evidence="12" id="KW-1185">Reference proteome</keyword>
<keyword evidence="8" id="KW-1133">Transmembrane helix</keyword>
<evidence type="ECO:0000313" key="11">
    <source>
        <dbReference type="EMBL" id="MBL0388919.1"/>
    </source>
</evidence>
<keyword evidence="7 10" id="KW-0283">Flagellar rotation</keyword>
<keyword evidence="9 10" id="KW-0472">Membrane</keyword>
<evidence type="ECO:0000256" key="5">
    <source>
        <dbReference type="ARBA" id="ARBA00022500"/>
    </source>
</evidence>
<evidence type="ECO:0000256" key="9">
    <source>
        <dbReference type="ARBA" id="ARBA00023136"/>
    </source>
</evidence>
<evidence type="ECO:0000256" key="8">
    <source>
        <dbReference type="ARBA" id="ARBA00022989"/>
    </source>
</evidence>
<proteinExistence type="inferred from homology"/>
<organism evidence="11 12">
    <name type="scientific">Tumebacillus amylolyticus</name>
    <dbReference type="NCBI Taxonomy" id="2801339"/>
    <lineage>
        <taxon>Bacteria</taxon>
        <taxon>Bacillati</taxon>
        <taxon>Bacillota</taxon>
        <taxon>Bacilli</taxon>
        <taxon>Bacillales</taxon>
        <taxon>Alicyclobacillaceae</taxon>
        <taxon>Tumebacillus</taxon>
    </lineage>
</organism>
<reference evidence="11 12" key="1">
    <citation type="submission" date="2021-01" db="EMBL/GenBank/DDBJ databases">
        <title>Tumebacillus sp. strain ITR2 16S ribosomal RNA gene Genome sequencing and assembly.</title>
        <authorList>
            <person name="Kang M."/>
        </authorList>
    </citation>
    <scope>NUCLEOTIDE SEQUENCE [LARGE SCALE GENOMIC DNA]</scope>
    <source>
        <strain evidence="11 12">ITR2</strain>
    </source>
</reference>
<comment type="subcellular location">
    <subcellularLocation>
        <location evidence="2">Cell membrane</location>
        <topology evidence="2">Single-pass membrane protein</topology>
    </subcellularLocation>
</comment>
<evidence type="ECO:0000256" key="2">
    <source>
        <dbReference type="ARBA" id="ARBA00004162"/>
    </source>
</evidence>
<comment type="similarity">
    <text evidence="3 10">Belongs to the FliL family.</text>
</comment>
<accession>A0ABS1JF74</accession>
<keyword evidence="11" id="KW-0282">Flagellum</keyword>
<evidence type="ECO:0000313" key="12">
    <source>
        <dbReference type="Proteomes" id="UP000602284"/>
    </source>
</evidence>
<evidence type="ECO:0000256" key="3">
    <source>
        <dbReference type="ARBA" id="ARBA00008281"/>
    </source>
</evidence>
<dbReference type="EMBL" id="JAEQNB010000007">
    <property type="protein sequence ID" value="MBL0388919.1"/>
    <property type="molecule type" value="Genomic_DNA"/>
</dbReference>
<dbReference type="Proteomes" id="UP000602284">
    <property type="component" value="Unassembled WGS sequence"/>
</dbReference>
<keyword evidence="5 10" id="KW-0145">Chemotaxis</keyword>
<protein>
    <recommendedName>
        <fullName evidence="10">Flagellar protein FliL</fullName>
    </recommendedName>
</protein>
<name>A0ABS1JF74_9BACL</name>
<evidence type="ECO:0000256" key="1">
    <source>
        <dbReference type="ARBA" id="ARBA00002254"/>
    </source>
</evidence>
<evidence type="ECO:0000256" key="4">
    <source>
        <dbReference type="ARBA" id="ARBA00022475"/>
    </source>
</evidence>
<evidence type="ECO:0000256" key="10">
    <source>
        <dbReference type="RuleBase" id="RU364125"/>
    </source>
</evidence>
<keyword evidence="11" id="KW-0966">Cell projection</keyword>